<protein>
    <recommendedName>
        <fullName evidence="5">Apple domain-containing protein</fullName>
    </recommendedName>
</protein>
<keyword evidence="4" id="KW-1185">Reference proteome</keyword>
<evidence type="ECO:0000313" key="3">
    <source>
        <dbReference type="EMBL" id="ETS82943.1"/>
    </source>
</evidence>
<proteinExistence type="predicted"/>
<dbReference type="EMBL" id="KI912111">
    <property type="protein sequence ID" value="ETS82943.1"/>
    <property type="molecule type" value="Genomic_DNA"/>
</dbReference>
<keyword evidence="2" id="KW-0812">Transmembrane</keyword>
<dbReference type="AlphaFoldDB" id="W3XA06"/>
<feature type="region of interest" description="Disordered" evidence="1">
    <location>
        <begin position="1"/>
        <end position="27"/>
    </location>
</feature>
<accession>W3XA06</accession>
<dbReference type="OMA" id="PNIGTEC"/>
<evidence type="ECO:0000256" key="2">
    <source>
        <dbReference type="SAM" id="Phobius"/>
    </source>
</evidence>
<dbReference type="RefSeq" id="XP_007831591.1">
    <property type="nucleotide sequence ID" value="XM_007833400.1"/>
</dbReference>
<feature type="transmembrane region" description="Helical" evidence="2">
    <location>
        <begin position="103"/>
        <end position="129"/>
    </location>
</feature>
<dbReference type="eggNOG" id="ENOG502RQT0">
    <property type="taxonomic scope" value="Eukaryota"/>
</dbReference>
<keyword evidence="2" id="KW-0472">Membrane</keyword>
<dbReference type="GeneID" id="19269832"/>
<evidence type="ECO:0000313" key="4">
    <source>
        <dbReference type="Proteomes" id="UP000030651"/>
    </source>
</evidence>
<reference evidence="4" key="1">
    <citation type="journal article" date="2015" name="BMC Genomics">
        <title>Genomic and transcriptomic analysis of the endophytic fungus Pestalotiopsis fici reveals its lifestyle and high potential for synthesis of natural products.</title>
        <authorList>
            <person name="Wang X."/>
            <person name="Zhang X."/>
            <person name="Liu L."/>
            <person name="Xiang M."/>
            <person name="Wang W."/>
            <person name="Sun X."/>
            <person name="Che Y."/>
            <person name="Guo L."/>
            <person name="Liu G."/>
            <person name="Guo L."/>
            <person name="Wang C."/>
            <person name="Yin W.B."/>
            <person name="Stadler M."/>
            <person name="Zhang X."/>
            <person name="Liu X."/>
        </authorList>
    </citation>
    <scope>NUCLEOTIDE SEQUENCE [LARGE SCALE GENOMIC DNA]</scope>
    <source>
        <strain evidence="4">W106-1 / CGMCC3.15140</strain>
    </source>
</reference>
<dbReference type="OrthoDB" id="5358884at2759"/>
<name>W3XA06_PESFW</name>
<evidence type="ECO:0008006" key="5">
    <source>
        <dbReference type="Google" id="ProtNLM"/>
    </source>
</evidence>
<organism evidence="3 4">
    <name type="scientific">Pestalotiopsis fici (strain W106-1 / CGMCC3.15140)</name>
    <dbReference type="NCBI Taxonomy" id="1229662"/>
    <lineage>
        <taxon>Eukaryota</taxon>
        <taxon>Fungi</taxon>
        <taxon>Dikarya</taxon>
        <taxon>Ascomycota</taxon>
        <taxon>Pezizomycotina</taxon>
        <taxon>Sordariomycetes</taxon>
        <taxon>Xylariomycetidae</taxon>
        <taxon>Amphisphaeriales</taxon>
        <taxon>Sporocadaceae</taxon>
        <taxon>Pestalotiopsis</taxon>
    </lineage>
</organism>
<dbReference type="HOGENOM" id="CLU_079446_0_0_1"/>
<gene>
    <name evidence="3" type="ORF">PFICI_04819</name>
</gene>
<sequence length="297" mass="30724">MPLQYDEAPEVAASVSPEVHHPPTGPEFNPYAFHHQQQHIGASPVKPDVSPVQPGGGYVLPAYGTSGYGTPNAPGSYYGHGQPSGYAPIAPPSPGRQSKARTICGCTVVVFILSMIIALLSAAVVGLAAGTGVEASRASDAESSLAALKASATSTAPSSTSTSDDYSALDRNCSSNPSGTTGDTYASTFFTESQYTIYCNRDTPNAPLSSLFVANLDDCMDACSSWSYYAPSDFPNGTATNQTCSGVSFIPAWTNRTTAVAGTAPGNCYLKPGPQNETSLYTPNNGQETHAAIIVDS</sequence>
<evidence type="ECO:0000256" key="1">
    <source>
        <dbReference type="SAM" id="MobiDB-lite"/>
    </source>
</evidence>
<keyword evidence="2" id="KW-1133">Transmembrane helix</keyword>
<dbReference type="KEGG" id="pfy:PFICI_04819"/>
<dbReference type="Proteomes" id="UP000030651">
    <property type="component" value="Unassembled WGS sequence"/>
</dbReference>
<dbReference type="InParanoid" id="W3XA06"/>